<evidence type="ECO:0000313" key="2">
    <source>
        <dbReference type="Proteomes" id="UP000773614"/>
    </source>
</evidence>
<name>A0A964WT03_9HYPH</name>
<dbReference type="SUPFAM" id="SSF51197">
    <property type="entry name" value="Clavaminate synthase-like"/>
    <property type="match status" value="1"/>
</dbReference>
<reference evidence="1" key="1">
    <citation type="submission" date="2019-03" db="EMBL/GenBank/DDBJ databases">
        <title>Afifella sp. nov., isolated from activated sludge.</title>
        <authorList>
            <person name="Li Q."/>
            <person name="Liu Y."/>
        </authorList>
    </citation>
    <scope>NUCLEOTIDE SEQUENCE</scope>
    <source>
        <strain evidence="1">L72</strain>
    </source>
</reference>
<evidence type="ECO:0000313" key="1">
    <source>
        <dbReference type="EMBL" id="MYZ47512.1"/>
    </source>
</evidence>
<dbReference type="EMBL" id="SPKJ01000016">
    <property type="protein sequence ID" value="MYZ47512.1"/>
    <property type="molecule type" value="Genomic_DNA"/>
</dbReference>
<dbReference type="AlphaFoldDB" id="A0A964WT03"/>
<gene>
    <name evidence="1" type="ORF">E4O86_07280</name>
</gene>
<dbReference type="OrthoDB" id="547161at2"/>
<comment type="caution">
    <text evidence="1">The sequence shown here is derived from an EMBL/GenBank/DDBJ whole genome shotgun (WGS) entry which is preliminary data.</text>
</comment>
<keyword evidence="1" id="KW-0560">Oxidoreductase</keyword>
<proteinExistence type="predicted"/>
<dbReference type="Proteomes" id="UP000773614">
    <property type="component" value="Unassembled WGS sequence"/>
</dbReference>
<dbReference type="GO" id="GO:0016706">
    <property type="term" value="F:2-oxoglutarate-dependent dioxygenase activity"/>
    <property type="evidence" value="ECO:0007669"/>
    <property type="project" value="UniProtKB-ARBA"/>
</dbReference>
<keyword evidence="1" id="KW-0223">Dioxygenase</keyword>
<sequence length="340" mass="38027">MAPVWVAQLATGAKSFRDNPLIGSPALNRRGLHERRMRLAHDLAWRRRARLAGLVSAEDRAAFDRDGFVMRRNFLPDDAFRQLRDAVFAYEAPAREMIQGDTITRRIAVDPQALAAVPELKRFLANPEWRGINRYVGSFDQEPLTYVQTILSHVRETAPDPQTDLHADTFHPTVKAWLFLTDVAEDEGPFVYVAGSHRLTPGRLAWERETSVMASESANRLLARGSFRAGREEIARMGYGAPKAFAVPANTLVAADTVGFHARGLSARPTVRVEIWTYGRRNPFLPWTGLDAGSIPGVAERRIPWMWRARDLMEKAGLGGQPWHDVGRLRPADPPGLQPG</sequence>
<dbReference type="Pfam" id="PF05721">
    <property type="entry name" value="PhyH"/>
    <property type="match status" value="1"/>
</dbReference>
<accession>A0A964WT03</accession>
<keyword evidence="2" id="KW-1185">Reference proteome</keyword>
<protein>
    <submittedName>
        <fullName evidence="1">Phytanoyl-CoA dioxygenase</fullName>
    </submittedName>
</protein>
<organism evidence="1 2">
    <name type="scientific">Propylenella binzhouense</name>
    <dbReference type="NCBI Taxonomy" id="2555902"/>
    <lineage>
        <taxon>Bacteria</taxon>
        <taxon>Pseudomonadati</taxon>
        <taxon>Pseudomonadota</taxon>
        <taxon>Alphaproteobacteria</taxon>
        <taxon>Hyphomicrobiales</taxon>
        <taxon>Propylenellaceae</taxon>
        <taxon>Propylenella</taxon>
    </lineage>
</organism>
<dbReference type="Gene3D" id="2.60.120.620">
    <property type="entry name" value="q2cbj1_9rhob like domain"/>
    <property type="match status" value="1"/>
</dbReference>
<dbReference type="InterPro" id="IPR008775">
    <property type="entry name" value="Phytyl_CoA_dOase-like"/>
</dbReference>